<evidence type="ECO:0000313" key="3">
    <source>
        <dbReference type="EMBL" id="KAF0514523.1"/>
    </source>
</evidence>
<dbReference type="Proteomes" id="UP000439903">
    <property type="component" value="Unassembled WGS sequence"/>
</dbReference>
<dbReference type="AlphaFoldDB" id="A0A8H4AMZ6"/>
<keyword evidence="4" id="KW-1185">Reference proteome</keyword>
<evidence type="ECO:0000256" key="1">
    <source>
        <dbReference type="RuleBase" id="RU363044"/>
    </source>
</evidence>
<dbReference type="GO" id="GO:0006310">
    <property type="term" value="P:DNA recombination"/>
    <property type="evidence" value="ECO:0007669"/>
    <property type="project" value="UniProtKB-KW"/>
</dbReference>
<dbReference type="GO" id="GO:0006281">
    <property type="term" value="P:DNA repair"/>
    <property type="evidence" value="ECO:0007669"/>
    <property type="project" value="UniProtKB-KW"/>
</dbReference>
<reference evidence="3 4" key="1">
    <citation type="journal article" date="2019" name="Environ. Microbiol.">
        <title>At the nexus of three kingdoms: the genome of the mycorrhizal fungus Gigaspora margarita provides insights into plant, endobacterial and fungal interactions.</title>
        <authorList>
            <person name="Venice F."/>
            <person name="Ghignone S."/>
            <person name="Salvioli di Fossalunga A."/>
            <person name="Amselem J."/>
            <person name="Novero M."/>
            <person name="Xianan X."/>
            <person name="Sedzielewska Toro K."/>
            <person name="Morin E."/>
            <person name="Lipzen A."/>
            <person name="Grigoriev I.V."/>
            <person name="Henrissat B."/>
            <person name="Martin F.M."/>
            <person name="Bonfante P."/>
        </authorList>
    </citation>
    <scope>NUCLEOTIDE SEQUENCE [LARGE SCALE GENOMIC DNA]</scope>
    <source>
        <strain evidence="3 4">BEG34</strain>
    </source>
</reference>
<keyword evidence="1 3" id="KW-0347">Helicase</keyword>
<evidence type="ECO:0000259" key="2">
    <source>
        <dbReference type="Pfam" id="PF05970"/>
    </source>
</evidence>
<dbReference type="GO" id="GO:0000723">
    <property type="term" value="P:telomere maintenance"/>
    <property type="evidence" value="ECO:0007669"/>
    <property type="project" value="InterPro"/>
</dbReference>
<dbReference type="PANTHER" id="PTHR10492">
    <property type="match status" value="1"/>
</dbReference>
<dbReference type="PANTHER" id="PTHR10492:SF101">
    <property type="entry name" value="ATP-DEPENDENT DNA HELICASE"/>
    <property type="match status" value="1"/>
</dbReference>
<dbReference type="GO" id="GO:0005524">
    <property type="term" value="F:ATP binding"/>
    <property type="evidence" value="ECO:0007669"/>
    <property type="project" value="UniProtKB-KW"/>
</dbReference>
<keyword evidence="1" id="KW-0547">Nucleotide-binding</keyword>
<sequence length="197" mass="22735">MPCLELVCKFENCLINKELNYDIYAFKNFVKLNTNYLNNEQQAIFIKQKFISAVASLGIATLLLDRNHTAHSQFKIPIELHEDFICNIFVYSNFAELLKQATFIIWNKAPIMHHHSFEAVNCSHEDIVSASLCSSYLWHILAPCNSKVDILNTKILSQFSEETKIYFSTNALNQGSAIYNPTYEDMYLTKFLNSLML</sequence>
<comment type="similarity">
    <text evidence="1">Belongs to the helicase family.</text>
</comment>
<comment type="catalytic activity">
    <reaction evidence="1">
        <text>ATP + H2O = ADP + phosphate + H(+)</text>
        <dbReference type="Rhea" id="RHEA:13065"/>
        <dbReference type="ChEBI" id="CHEBI:15377"/>
        <dbReference type="ChEBI" id="CHEBI:15378"/>
        <dbReference type="ChEBI" id="CHEBI:30616"/>
        <dbReference type="ChEBI" id="CHEBI:43474"/>
        <dbReference type="ChEBI" id="CHEBI:456216"/>
        <dbReference type="EC" id="5.6.2.3"/>
    </reaction>
</comment>
<comment type="cofactor">
    <cofactor evidence="1">
        <name>Mg(2+)</name>
        <dbReference type="ChEBI" id="CHEBI:18420"/>
    </cofactor>
</comment>
<keyword evidence="1" id="KW-0378">Hydrolase</keyword>
<accession>A0A8H4AMZ6</accession>
<keyword evidence="1" id="KW-0233">DNA recombination</keyword>
<protein>
    <recommendedName>
        <fullName evidence="1">ATP-dependent DNA helicase</fullName>
        <ecNumber evidence="1">5.6.2.3</ecNumber>
    </recommendedName>
</protein>
<keyword evidence="1" id="KW-0227">DNA damage</keyword>
<comment type="caution">
    <text evidence="3">The sequence shown here is derived from an EMBL/GenBank/DDBJ whole genome shotgun (WGS) entry which is preliminary data.</text>
</comment>
<keyword evidence="1" id="KW-0234">DNA repair</keyword>
<organism evidence="3 4">
    <name type="scientific">Gigaspora margarita</name>
    <dbReference type="NCBI Taxonomy" id="4874"/>
    <lineage>
        <taxon>Eukaryota</taxon>
        <taxon>Fungi</taxon>
        <taxon>Fungi incertae sedis</taxon>
        <taxon>Mucoromycota</taxon>
        <taxon>Glomeromycotina</taxon>
        <taxon>Glomeromycetes</taxon>
        <taxon>Diversisporales</taxon>
        <taxon>Gigasporaceae</taxon>
        <taxon>Gigaspora</taxon>
    </lineage>
</organism>
<proteinExistence type="inferred from homology"/>
<dbReference type="GO" id="GO:0043139">
    <property type="term" value="F:5'-3' DNA helicase activity"/>
    <property type="evidence" value="ECO:0007669"/>
    <property type="project" value="UniProtKB-EC"/>
</dbReference>
<gene>
    <name evidence="3" type="ORF">F8M41_017572</name>
</gene>
<dbReference type="InterPro" id="IPR010285">
    <property type="entry name" value="DNA_helicase_pif1-like_DEAD"/>
</dbReference>
<keyword evidence="1" id="KW-0067">ATP-binding</keyword>
<dbReference type="Pfam" id="PF05970">
    <property type="entry name" value="PIF1"/>
    <property type="match status" value="1"/>
</dbReference>
<dbReference type="EMBL" id="WTPW01000407">
    <property type="protein sequence ID" value="KAF0514523.1"/>
    <property type="molecule type" value="Genomic_DNA"/>
</dbReference>
<dbReference type="GO" id="GO:0016787">
    <property type="term" value="F:hydrolase activity"/>
    <property type="evidence" value="ECO:0007669"/>
    <property type="project" value="UniProtKB-KW"/>
</dbReference>
<dbReference type="EC" id="5.6.2.3" evidence="1"/>
<dbReference type="OrthoDB" id="2445360at2759"/>
<feature type="domain" description="DNA helicase Pif1-like DEAD-box helicase" evidence="2">
    <location>
        <begin position="42"/>
        <end position="130"/>
    </location>
</feature>
<name>A0A8H4AMZ6_GIGMA</name>
<evidence type="ECO:0000313" key="4">
    <source>
        <dbReference type="Proteomes" id="UP000439903"/>
    </source>
</evidence>